<evidence type="ECO:0000313" key="2">
    <source>
        <dbReference type="EMBL" id="KAK8730410.1"/>
    </source>
</evidence>
<organism evidence="3 4">
    <name type="scientific">Cherax quadricarinatus</name>
    <name type="common">Australian red claw crayfish</name>
    <dbReference type="NCBI Taxonomy" id="27406"/>
    <lineage>
        <taxon>Eukaryota</taxon>
        <taxon>Metazoa</taxon>
        <taxon>Ecdysozoa</taxon>
        <taxon>Arthropoda</taxon>
        <taxon>Crustacea</taxon>
        <taxon>Multicrustacea</taxon>
        <taxon>Malacostraca</taxon>
        <taxon>Eumalacostraca</taxon>
        <taxon>Eucarida</taxon>
        <taxon>Decapoda</taxon>
        <taxon>Pleocyemata</taxon>
        <taxon>Astacidea</taxon>
        <taxon>Parastacoidea</taxon>
        <taxon>Parastacidae</taxon>
        <taxon>Cherax</taxon>
    </lineage>
</organism>
<gene>
    <name evidence="2" type="ORF">OTU49_007990</name>
    <name evidence="3" type="ORF">OTU49_007999</name>
</gene>
<evidence type="ECO:0000313" key="4">
    <source>
        <dbReference type="Proteomes" id="UP001445076"/>
    </source>
</evidence>
<comment type="caution">
    <text evidence="3">The sequence shown here is derived from an EMBL/GenBank/DDBJ whole genome shotgun (WGS) entry which is preliminary data.</text>
</comment>
<dbReference type="EMBL" id="JARKIK010000064">
    <property type="protein sequence ID" value="KAK8730410.1"/>
    <property type="molecule type" value="Genomic_DNA"/>
</dbReference>
<reference evidence="3" key="2">
    <citation type="submission" date="2024-01" db="EMBL/GenBank/DDBJ databases">
        <authorList>
            <person name="He J."/>
            <person name="Wang M."/>
            <person name="Zheng J."/>
            <person name="Liu Z."/>
        </authorList>
    </citation>
    <scope>NUCLEOTIDE SEQUENCE</scope>
    <source>
        <strain evidence="3">ZL_2023a</strain>
        <tissue evidence="3">Muscle</tissue>
    </source>
</reference>
<evidence type="ECO:0000256" key="1">
    <source>
        <dbReference type="SAM" id="SignalP"/>
    </source>
</evidence>
<protein>
    <recommendedName>
        <fullName evidence="5">Secreted protein</fullName>
    </recommendedName>
</protein>
<dbReference type="AlphaFoldDB" id="A0AAW0WSR6"/>
<accession>A0AAW0WSR6</accession>
<evidence type="ECO:0008006" key="5">
    <source>
        <dbReference type="Google" id="ProtNLM"/>
    </source>
</evidence>
<sequence>MSFFFFLFPGFSKDFVCLAPGVMDDCVWELKCQVDILYKVALLRYSGLQVIRHVRICQCHSVSSNVSYHFMLNGFLYALELRWLSSFDEKYIGGQEGCHQLSFLG</sequence>
<feature type="chain" id="PRO_5044717348" description="Secreted protein" evidence="1">
    <location>
        <begin position="19"/>
        <end position="105"/>
    </location>
</feature>
<dbReference type="EMBL" id="JARKIK010000064">
    <property type="protein sequence ID" value="KAK8730422.1"/>
    <property type="molecule type" value="Genomic_DNA"/>
</dbReference>
<proteinExistence type="predicted"/>
<dbReference type="Proteomes" id="UP001445076">
    <property type="component" value="Unassembled WGS sequence"/>
</dbReference>
<name>A0AAW0WSR6_CHEQU</name>
<keyword evidence="4" id="KW-1185">Reference proteome</keyword>
<feature type="signal peptide" evidence="1">
    <location>
        <begin position="1"/>
        <end position="18"/>
    </location>
</feature>
<reference evidence="3 4" key="1">
    <citation type="journal article" date="2024" name="BMC Genomics">
        <title>Genome assembly of redclaw crayfish (Cherax quadricarinatus) provides insights into its immune adaptation and hypoxia tolerance.</title>
        <authorList>
            <person name="Liu Z."/>
            <person name="Zheng J."/>
            <person name="Li H."/>
            <person name="Fang K."/>
            <person name="Wang S."/>
            <person name="He J."/>
            <person name="Zhou D."/>
            <person name="Weng S."/>
            <person name="Chi M."/>
            <person name="Gu Z."/>
            <person name="He J."/>
            <person name="Li F."/>
            <person name="Wang M."/>
        </authorList>
    </citation>
    <scope>NUCLEOTIDE SEQUENCE [LARGE SCALE GENOMIC DNA]</scope>
    <source>
        <strain evidence="3">ZL_2023a</strain>
    </source>
</reference>
<evidence type="ECO:0000313" key="3">
    <source>
        <dbReference type="EMBL" id="KAK8730422.1"/>
    </source>
</evidence>
<keyword evidence="1" id="KW-0732">Signal</keyword>